<keyword evidence="4" id="KW-0862">Zinc</keyword>
<dbReference type="InterPro" id="IPR013088">
    <property type="entry name" value="Znf_NHR/GATA"/>
</dbReference>
<dbReference type="GO" id="GO:0030154">
    <property type="term" value="P:cell differentiation"/>
    <property type="evidence" value="ECO:0007669"/>
    <property type="project" value="TreeGrafter"/>
</dbReference>
<dbReference type="InterPro" id="IPR050234">
    <property type="entry name" value="Nuclear_hormone_rcpt_NR1"/>
</dbReference>
<keyword evidence="2" id="KW-0479">Metal-binding</keyword>
<dbReference type="GO" id="GO:0000978">
    <property type="term" value="F:RNA polymerase II cis-regulatory region sequence-specific DNA binding"/>
    <property type="evidence" value="ECO:0007669"/>
    <property type="project" value="TreeGrafter"/>
</dbReference>
<dbReference type="PROSITE" id="PS51030">
    <property type="entry name" value="NUCLEAR_REC_DBD_2"/>
    <property type="match status" value="1"/>
</dbReference>
<evidence type="ECO:0000256" key="2">
    <source>
        <dbReference type="ARBA" id="ARBA00022723"/>
    </source>
</evidence>
<feature type="domain" description="Nuclear receptor" evidence="10">
    <location>
        <begin position="159"/>
        <end position="232"/>
    </location>
</feature>
<dbReference type="InterPro" id="IPR001628">
    <property type="entry name" value="Znf_hrmn_rcpt"/>
</dbReference>
<dbReference type="PANTHER" id="PTHR24082">
    <property type="entry name" value="NUCLEAR HORMONE RECEPTOR"/>
    <property type="match status" value="1"/>
</dbReference>
<evidence type="ECO:0000256" key="4">
    <source>
        <dbReference type="ARBA" id="ARBA00022833"/>
    </source>
</evidence>
<dbReference type="GO" id="GO:0045944">
    <property type="term" value="P:positive regulation of transcription by RNA polymerase II"/>
    <property type="evidence" value="ECO:0007669"/>
    <property type="project" value="TreeGrafter"/>
</dbReference>
<dbReference type="AlphaFoldDB" id="A0A1I7UFG3"/>
<dbReference type="Gene3D" id="3.30.50.10">
    <property type="entry name" value="Erythroid Transcription Factor GATA-1, subunit A"/>
    <property type="match status" value="1"/>
</dbReference>
<keyword evidence="6" id="KW-0238">DNA-binding</keyword>
<protein>
    <submittedName>
        <fullName evidence="12">Nuclear receptor domain-containing protein</fullName>
    </submittedName>
</protein>
<accession>A0A1I7UFG3</accession>
<organism evidence="11 12">
    <name type="scientific">Caenorhabditis tropicalis</name>
    <dbReference type="NCBI Taxonomy" id="1561998"/>
    <lineage>
        <taxon>Eukaryota</taxon>
        <taxon>Metazoa</taxon>
        <taxon>Ecdysozoa</taxon>
        <taxon>Nematoda</taxon>
        <taxon>Chromadorea</taxon>
        <taxon>Rhabditida</taxon>
        <taxon>Rhabditina</taxon>
        <taxon>Rhabditomorpha</taxon>
        <taxon>Rhabditoidea</taxon>
        <taxon>Rhabditidae</taxon>
        <taxon>Peloderinae</taxon>
        <taxon>Caenorhabditis</taxon>
    </lineage>
</organism>
<keyword evidence="8" id="KW-0675">Receptor</keyword>
<name>A0A1I7UFG3_9PELO</name>
<dbReference type="Gene3D" id="1.10.565.10">
    <property type="entry name" value="Retinoid X Receptor"/>
    <property type="match status" value="1"/>
</dbReference>
<keyword evidence="11" id="KW-1185">Reference proteome</keyword>
<dbReference type="GO" id="GO:0008270">
    <property type="term" value="F:zinc ion binding"/>
    <property type="evidence" value="ECO:0007669"/>
    <property type="project" value="UniProtKB-KW"/>
</dbReference>
<reference evidence="12" key="1">
    <citation type="submission" date="2016-11" db="UniProtKB">
        <authorList>
            <consortium name="WormBaseParasite"/>
        </authorList>
    </citation>
    <scope>IDENTIFICATION</scope>
</reference>
<dbReference type="Proteomes" id="UP000095282">
    <property type="component" value="Unplaced"/>
</dbReference>
<dbReference type="SUPFAM" id="SSF57716">
    <property type="entry name" value="Glucocorticoid receptor-like (DNA-binding domain)"/>
    <property type="match status" value="1"/>
</dbReference>
<dbReference type="WBParaSite" id="Csp11.Scaffold629.g8785.t1">
    <property type="protein sequence ID" value="Csp11.Scaffold629.g8785.t1"/>
    <property type="gene ID" value="Csp11.Scaffold629.g8785"/>
</dbReference>
<evidence type="ECO:0000256" key="7">
    <source>
        <dbReference type="ARBA" id="ARBA00023163"/>
    </source>
</evidence>
<keyword evidence="9" id="KW-0539">Nucleus</keyword>
<dbReference type="SMART" id="SM00399">
    <property type="entry name" value="ZnF_C4"/>
    <property type="match status" value="1"/>
</dbReference>
<dbReference type="InterPro" id="IPR035500">
    <property type="entry name" value="NHR-like_dom_sf"/>
</dbReference>
<dbReference type="Pfam" id="PF00105">
    <property type="entry name" value="zf-C4"/>
    <property type="match status" value="1"/>
</dbReference>
<dbReference type="PRINTS" id="PR00047">
    <property type="entry name" value="STROIDFINGER"/>
</dbReference>
<dbReference type="PANTHER" id="PTHR24082:SF473">
    <property type="entry name" value="ECDYSONE-INDUCED PROTEIN 75B, ISOFORM B"/>
    <property type="match status" value="1"/>
</dbReference>
<keyword evidence="5" id="KW-0805">Transcription regulation</keyword>
<evidence type="ECO:0000256" key="1">
    <source>
        <dbReference type="ARBA" id="ARBA00005993"/>
    </source>
</evidence>
<dbReference type="GO" id="GO:0009755">
    <property type="term" value="P:hormone-mediated signaling pathway"/>
    <property type="evidence" value="ECO:0007669"/>
    <property type="project" value="TreeGrafter"/>
</dbReference>
<evidence type="ECO:0000256" key="3">
    <source>
        <dbReference type="ARBA" id="ARBA00022771"/>
    </source>
</evidence>
<proteinExistence type="inferred from homology"/>
<dbReference type="SUPFAM" id="SSF48508">
    <property type="entry name" value="Nuclear receptor ligand-binding domain"/>
    <property type="match status" value="1"/>
</dbReference>
<dbReference type="STRING" id="1561998.A0A1I7UFG3"/>
<keyword evidence="3" id="KW-0863">Zinc-finger</keyword>
<dbReference type="GO" id="GO:0000122">
    <property type="term" value="P:negative regulation of transcription by RNA polymerase II"/>
    <property type="evidence" value="ECO:0007669"/>
    <property type="project" value="TreeGrafter"/>
</dbReference>
<dbReference type="GO" id="GO:0004879">
    <property type="term" value="F:nuclear receptor activity"/>
    <property type="evidence" value="ECO:0007669"/>
    <property type="project" value="TreeGrafter"/>
</dbReference>
<keyword evidence="7" id="KW-0804">Transcription</keyword>
<evidence type="ECO:0000313" key="12">
    <source>
        <dbReference type="WBParaSite" id="Csp11.Scaffold629.g8785.t1"/>
    </source>
</evidence>
<evidence type="ECO:0000256" key="6">
    <source>
        <dbReference type="ARBA" id="ARBA00023125"/>
    </source>
</evidence>
<evidence type="ECO:0000259" key="10">
    <source>
        <dbReference type="PROSITE" id="PS51030"/>
    </source>
</evidence>
<sequence length="516" mass="59664">MNSDIEKRMDEWFRVHRIFSDDDGSPQIQSNEEEEDLDDVADSLDEWFIRNEPSQKLKETEEMDYEETVIQENNGTTVIPSQCAGCGKKAVGIKYEVPHCADCQVVPFEEYETDGSLQYDRSVGTEGASHEAGDPLPIMAEQYEPAPVNPNLPNFMPGLSLCIVCGGNAIGIKFGVLSCKGCEDFFRRMHTYQLSCLKESKCDIKFKTKRRCPYCYLQKCRLMGMSFDGFTDDNTNSILRRKNAVNRLTDVRLAEKKQRNDREIIEVLDKGFLNNLLRLGPICNHPKIQKITDIHQSTCHYTDMKSKCMRPNKIINSAGSRALLWQIHMEQIEKDLISTIPFLNSIMENLDSWERMILWKKNVFSVYMLRCAKGFESNGFNFQDGRRLDSESVRIIYSELAEEVKRMSKEIQKLAMTDGEIGMLIALILTQPIECKVFKSHVALSEYEQEYSELLYRRLLDRNDGLSMIVRVKQFIPRLNEFNSKHVILLDYLRKNASLFKFPPVFSKIFEIRKSN</sequence>
<evidence type="ECO:0000256" key="5">
    <source>
        <dbReference type="ARBA" id="ARBA00023015"/>
    </source>
</evidence>
<comment type="similarity">
    <text evidence="1">Belongs to the nuclear hormone receptor family.</text>
</comment>
<evidence type="ECO:0000256" key="9">
    <source>
        <dbReference type="ARBA" id="ARBA00023242"/>
    </source>
</evidence>
<evidence type="ECO:0000256" key="8">
    <source>
        <dbReference type="ARBA" id="ARBA00023170"/>
    </source>
</evidence>
<evidence type="ECO:0000313" key="11">
    <source>
        <dbReference type="Proteomes" id="UP000095282"/>
    </source>
</evidence>